<dbReference type="AlphaFoldDB" id="A0A8T3D6D2"/>
<evidence type="ECO:0000256" key="1">
    <source>
        <dbReference type="SAM" id="MobiDB-lite"/>
    </source>
</evidence>
<gene>
    <name evidence="2" type="ORF">AGOR_G00141480</name>
</gene>
<accession>A0A8T3D6D2</accession>
<keyword evidence="3" id="KW-1185">Reference proteome</keyword>
<feature type="region of interest" description="Disordered" evidence="1">
    <location>
        <begin position="1"/>
        <end position="47"/>
    </location>
</feature>
<protein>
    <submittedName>
        <fullName evidence="2">Uncharacterized protein</fullName>
    </submittedName>
</protein>
<name>A0A8T3D6D2_9TELE</name>
<evidence type="ECO:0000313" key="2">
    <source>
        <dbReference type="EMBL" id="KAI1891214.1"/>
    </source>
</evidence>
<dbReference type="PANTHER" id="PTHR22028:SF5">
    <property type="entry name" value="COILED-COIL DOMAIN-CONTAINING PROTEIN 191"/>
    <property type="match status" value="1"/>
</dbReference>
<reference evidence="2" key="1">
    <citation type="submission" date="2021-01" db="EMBL/GenBank/DDBJ databases">
        <authorList>
            <person name="Zahm M."/>
            <person name="Roques C."/>
            <person name="Cabau C."/>
            <person name="Klopp C."/>
            <person name="Donnadieu C."/>
            <person name="Jouanno E."/>
            <person name="Lampietro C."/>
            <person name="Louis A."/>
            <person name="Herpin A."/>
            <person name="Echchiki A."/>
            <person name="Berthelot C."/>
            <person name="Parey E."/>
            <person name="Roest-Crollius H."/>
            <person name="Braasch I."/>
            <person name="Postlethwait J."/>
            <person name="Bobe J."/>
            <person name="Montfort J."/>
            <person name="Bouchez O."/>
            <person name="Begum T."/>
            <person name="Mejri S."/>
            <person name="Adams A."/>
            <person name="Chen W.-J."/>
            <person name="Guiguen Y."/>
        </authorList>
    </citation>
    <scope>NUCLEOTIDE SEQUENCE</scope>
    <source>
        <tissue evidence="2">Blood</tissue>
    </source>
</reference>
<organism evidence="2 3">
    <name type="scientific">Albula goreensis</name>
    <dbReference type="NCBI Taxonomy" id="1534307"/>
    <lineage>
        <taxon>Eukaryota</taxon>
        <taxon>Metazoa</taxon>
        <taxon>Chordata</taxon>
        <taxon>Craniata</taxon>
        <taxon>Vertebrata</taxon>
        <taxon>Euteleostomi</taxon>
        <taxon>Actinopterygii</taxon>
        <taxon>Neopterygii</taxon>
        <taxon>Teleostei</taxon>
        <taxon>Albuliformes</taxon>
        <taxon>Albulidae</taxon>
        <taxon>Albula</taxon>
    </lineage>
</organism>
<dbReference type="Proteomes" id="UP000829720">
    <property type="component" value="Unassembled WGS sequence"/>
</dbReference>
<dbReference type="OrthoDB" id="6256972at2759"/>
<comment type="caution">
    <text evidence="2">The sequence shown here is derived from an EMBL/GenBank/DDBJ whole genome shotgun (WGS) entry which is preliminary data.</text>
</comment>
<evidence type="ECO:0000313" key="3">
    <source>
        <dbReference type="Proteomes" id="UP000829720"/>
    </source>
</evidence>
<dbReference type="InterPro" id="IPR052270">
    <property type="entry name" value="CACF_protein"/>
</dbReference>
<dbReference type="EMBL" id="JAERUA010000013">
    <property type="protein sequence ID" value="KAI1891214.1"/>
    <property type="molecule type" value="Genomic_DNA"/>
</dbReference>
<feature type="compositionally biased region" description="Basic and acidic residues" evidence="1">
    <location>
        <begin position="1"/>
        <end position="45"/>
    </location>
</feature>
<dbReference type="PANTHER" id="PTHR22028">
    <property type="entry name" value="SFI1 SPINDLE BODY DOMAIN-CONTAINING PROTEIN-RELATED"/>
    <property type="match status" value="1"/>
</dbReference>
<sequence length="238" mass="29248">MREEMEHRQREEEEQRKREAERRKEERRQKRERELEKQRRVEREQQLQVRAAEHHRRALLLHHGLAPWKRLLEKGHAHIQLAQDHHRVWLLRHCLLSWMQAAVESQAEKEACADRLYQHTLLRRSLHCWHSLLGHAVALEMQAERFCRIQTLRRTLRALLDHVTEEKFAAWDREEQARQHWHRCVVRRCLWAWQRLPSLLREEQEREERREQLRRRVAEILPDFRCSAARGAWGLSPP</sequence>
<proteinExistence type="predicted"/>